<evidence type="ECO:0000256" key="8">
    <source>
        <dbReference type="ARBA" id="ARBA00022771"/>
    </source>
</evidence>
<evidence type="ECO:0000313" key="20">
    <source>
        <dbReference type="Proteomes" id="UP000631034"/>
    </source>
</evidence>
<dbReference type="GO" id="GO:0009380">
    <property type="term" value="C:excinuclease repair complex"/>
    <property type="evidence" value="ECO:0007669"/>
    <property type="project" value="InterPro"/>
</dbReference>
<dbReference type="RefSeq" id="WP_192534840.1">
    <property type="nucleotide sequence ID" value="NZ_JACZHT010000007.1"/>
</dbReference>
<evidence type="ECO:0000256" key="10">
    <source>
        <dbReference type="ARBA" id="ARBA00022840"/>
    </source>
</evidence>
<dbReference type="InterPro" id="IPR004602">
    <property type="entry name" value="UvrA"/>
</dbReference>
<dbReference type="Gene3D" id="1.20.1580.10">
    <property type="entry name" value="ABC transporter ATPase like domain"/>
    <property type="match status" value="3"/>
</dbReference>
<dbReference type="PROSITE" id="PS50893">
    <property type="entry name" value="ABC_TRANSPORTER_2"/>
    <property type="match status" value="1"/>
</dbReference>
<dbReference type="Gene3D" id="3.30.190.20">
    <property type="match status" value="1"/>
</dbReference>
<evidence type="ECO:0000256" key="9">
    <source>
        <dbReference type="ARBA" id="ARBA00022833"/>
    </source>
</evidence>
<keyword evidence="9 17" id="KW-0862">Zinc</keyword>
<keyword evidence="12 17" id="KW-0238">DNA-binding</keyword>
<keyword evidence="2 17" id="KW-0963">Cytoplasm</keyword>
<dbReference type="Proteomes" id="UP000631034">
    <property type="component" value="Unassembled WGS sequence"/>
</dbReference>
<dbReference type="SUPFAM" id="SSF52540">
    <property type="entry name" value="P-loop containing nucleoside triphosphate hydrolases"/>
    <property type="match status" value="2"/>
</dbReference>
<keyword evidence="8 17" id="KW-0863">Zinc-finger</keyword>
<evidence type="ECO:0000256" key="16">
    <source>
        <dbReference type="ARBA" id="ARBA00042156"/>
    </source>
</evidence>
<evidence type="ECO:0000256" key="1">
    <source>
        <dbReference type="ARBA" id="ARBA00004496"/>
    </source>
</evidence>
<feature type="binding site" evidence="17">
    <location>
        <begin position="33"/>
        <end position="40"/>
    </location>
    <ligand>
        <name>ATP</name>
        <dbReference type="ChEBI" id="CHEBI:30616"/>
    </ligand>
</feature>
<comment type="function">
    <text evidence="17">The UvrABC repair system catalyzes the recognition and processing of DNA lesions. UvrA is an ATPase and a DNA-binding protein. A damage recognition complex composed of 2 UvrA and 2 UvrB subunits scans DNA for abnormalities. When the presence of a lesion has been verified by UvrB, the UvrA molecules dissociate.</text>
</comment>
<keyword evidence="11 17" id="KW-0267">Excision nuclease</keyword>
<comment type="caution">
    <text evidence="19">The sequence shown here is derived from an EMBL/GenBank/DDBJ whole genome shotgun (WGS) entry which is preliminary data.</text>
</comment>
<evidence type="ECO:0000256" key="2">
    <source>
        <dbReference type="ARBA" id="ARBA00022490"/>
    </source>
</evidence>
<dbReference type="Gene3D" id="1.10.8.280">
    <property type="entry name" value="ABC transporter ATPase domain-like"/>
    <property type="match status" value="1"/>
</dbReference>
<dbReference type="NCBIfam" id="NF001503">
    <property type="entry name" value="PRK00349.1"/>
    <property type="match status" value="1"/>
</dbReference>
<comment type="subcellular location">
    <subcellularLocation>
        <location evidence="1 17">Cytoplasm</location>
    </subcellularLocation>
</comment>
<dbReference type="PANTHER" id="PTHR43152">
    <property type="entry name" value="UVRABC SYSTEM PROTEIN A"/>
    <property type="match status" value="1"/>
</dbReference>
<evidence type="ECO:0000256" key="3">
    <source>
        <dbReference type="ARBA" id="ARBA00022723"/>
    </source>
</evidence>
<proteinExistence type="inferred from homology"/>
<evidence type="ECO:0000256" key="4">
    <source>
        <dbReference type="ARBA" id="ARBA00022737"/>
    </source>
</evidence>
<dbReference type="InterPro" id="IPR017871">
    <property type="entry name" value="ABC_transporter-like_CS"/>
</dbReference>
<evidence type="ECO:0000313" key="19">
    <source>
        <dbReference type="EMBL" id="MBE1237829.1"/>
    </source>
</evidence>
<dbReference type="GO" id="GO:0016887">
    <property type="term" value="F:ATP hydrolysis activity"/>
    <property type="evidence" value="ECO:0007669"/>
    <property type="project" value="InterPro"/>
</dbReference>
<dbReference type="InterPro" id="IPR003439">
    <property type="entry name" value="ABC_transporter-like_ATP-bd"/>
</dbReference>
<name>A0A8J6YWN6_9PROT</name>
<evidence type="ECO:0000256" key="11">
    <source>
        <dbReference type="ARBA" id="ARBA00022881"/>
    </source>
</evidence>
<dbReference type="NCBIfam" id="TIGR00630">
    <property type="entry name" value="uvra"/>
    <property type="match status" value="1"/>
</dbReference>
<dbReference type="InterPro" id="IPR027417">
    <property type="entry name" value="P-loop_NTPase"/>
</dbReference>
<reference evidence="19" key="1">
    <citation type="submission" date="2020-10" db="EMBL/GenBank/DDBJ databases">
        <title>Genome sequence of the unusual species of purple photosynthetic bacteria, Phaeovibrio sulfidiphilus DSM 23193, type strain.</title>
        <authorList>
            <person name="Kyndt J.A."/>
            <person name="Meyer T.E."/>
        </authorList>
    </citation>
    <scope>NUCLEOTIDE SEQUENCE</scope>
    <source>
        <strain evidence="19">DSM 23193</strain>
    </source>
</reference>
<organism evidence="19 20">
    <name type="scientific">Phaeovibrio sulfidiphilus</name>
    <dbReference type="NCBI Taxonomy" id="1220600"/>
    <lineage>
        <taxon>Bacteria</taxon>
        <taxon>Pseudomonadati</taxon>
        <taxon>Pseudomonadota</taxon>
        <taxon>Alphaproteobacteria</taxon>
        <taxon>Rhodospirillales</taxon>
        <taxon>Rhodospirillaceae</taxon>
        <taxon>Phaeovibrio</taxon>
    </lineage>
</organism>
<dbReference type="GO" id="GO:0006289">
    <property type="term" value="P:nucleotide-excision repair"/>
    <property type="evidence" value="ECO:0007669"/>
    <property type="project" value="UniProtKB-UniRule"/>
</dbReference>
<keyword evidence="4 17" id="KW-0677">Repeat</keyword>
<dbReference type="InterPro" id="IPR041552">
    <property type="entry name" value="UvrA_DNA-bd"/>
</dbReference>
<dbReference type="PROSITE" id="PS00211">
    <property type="entry name" value="ABC_TRANSPORTER_1"/>
    <property type="match status" value="2"/>
</dbReference>
<dbReference type="EMBL" id="JACZHT010000007">
    <property type="protein sequence ID" value="MBE1237829.1"/>
    <property type="molecule type" value="Genomic_DNA"/>
</dbReference>
<accession>A0A8J6YWN6</accession>
<comment type="similarity">
    <text evidence="14 17">Belongs to the ABC transporter superfamily. UvrA family.</text>
</comment>
<keyword evidence="19" id="KW-0378">Hydrolase</keyword>
<dbReference type="GO" id="GO:0005524">
    <property type="term" value="F:ATP binding"/>
    <property type="evidence" value="ECO:0007669"/>
    <property type="project" value="UniProtKB-UniRule"/>
</dbReference>
<dbReference type="Gene3D" id="3.40.50.300">
    <property type="entry name" value="P-loop containing nucleotide triphosphate hydrolases"/>
    <property type="match status" value="3"/>
</dbReference>
<dbReference type="GO" id="GO:0003677">
    <property type="term" value="F:DNA binding"/>
    <property type="evidence" value="ECO:0007669"/>
    <property type="project" value="UniProtKB-UniRule"/>
</dbReference>
<dbReference type="HAMAP" id="MF_00205">
    <property type="entry name" value="UvrA"/>
    <property type="match status" value="1"/>
</dbReference>
<dbReference type="CDD" id="cd03271">
    <property type="entry name" value="ABC_UvrA_II"/>
    <property type="match status" value="1"/>
</dbReference>
<dbReference type="GO" id="GO:0005737">
    <property type="term" value="C:cytoplasm"/>
    <property type="evidence" value="ECO:0007669"/>
    <property type="project" value="UniProtKB-SubCell"/>
</dbReference>
<evidence type="ECO:0000256" key="17">
    <source>
        <dbReference type="HAMAP-Rule" id="MF_00205"/>
    </source>
</evidence>
<keyword evidence="17" id="KW-0742">SOS response</keyword>
<feature type="domain" description="ABC transporter" evidence="18">
    <location>
        <begin position="613"/>
        <end position="942"/>
    </location>
</feature>
<evidence type="ECO:0000256" key="13">
    <source>
        <dbReference type="ARBA" id="ARBA00023204"/>
    </source>
</evidence>
<dbReference type="AlphaFoldDB" id="A0A8J6YWN6"/>
<keyword evidence="13 17" id="KW-0234">DNA repair</keyword>
<dbReference type="Pfam" id="PF17760">
    <property type="entry name" value="UvrA_inter"/>
    <property type="match status" value="1"/>
</dbReference>
<evidence type="ECO:0000256" key="14">
    <source>
        <dbReference type="ARBA" id="ARBA00038000"/>
    </source>
</evidence>
<evidence type="ECO:0000256" key="12">
    <source>
        <dbReference type="ARBA" id="ARBA00023125"/>
    </source>
</evidence>
<comment type="subunit">
    <text evidence="17">Forms a heterotetramer with UvrB during the search for lesions.</text>
</comment>
<keyword evidence="20" id="KW-1185">Reference proteome</keyword>
<evidence type="ECO:0000256" key="15">
    <source>
        <dbReference type="ARBA" id="ARBA00039316"/>
    </source>
</evidence>
<keyword evidence="3 17" id="KW-0479">Metal-binding</keyword>
<dbReference type="GO" id="GO:0009432">
    <property type="term" value="P:SOS response"/>
    <property type="evidence" value="ECO:0007669"/>
    <property type="project" value="UniProtKB-UniRule"/>
</dbReference>
<dbReference type="FunFam" id="1.20.1580.10:FF:000002">
    <property type="entry name" value="UvrABC system protein A"/>
    <property type="match status" value="1"/>
</dbReference>
<evidence type="ECO:0000256" key="6">
    <source>
        <dbReference type="ARBA" id="ARBA00022763"/>
    </source>
</evidence>
<evidence type="ECO:0000256" key="7">
    <source>
        <dbReference type="ARBA" id="ARBA00022769"/>
    </source>
</evidence>
<comment type="caution">
    <text evidence="17">Lacks conserved residue(s) required for the propagation of feature annotation.</text>
</comment>
<keyword evidence="7 17" id="KW-0228">DNA excision</keyword>
<dbReference type="GO" id="GO:0009381">
    <property type="term" value="F:excinuclease ABC activity"/>
    <property type="evidence" value="ECO:0007669"/>
    <property type="project" value="UniProtKB-UniRule"/>
</dbReference>
<dbReference type="PANTHER" id="PTHR43152:SF3">
    <property type="entry name" value="UVRABC SYSTEM PROTEIN A"/>
    <property type="match status" value="1"/>
</dbReference>
<feature type="zinc finger region" description="C4-type" evidence="17">
    <location>
        <begin position="745"/>
        <end position="771"/>
    </location>
</feature>
<dbReference type="GO" id="GO:0008270">
    <property type="term" value="F:zinc ion binding"/>
    <property type="evidence" value="ECO:0007669"/>
    <property type="project" value="UniProtKB-UniRule"/>
</dbReference>
<dbReference type="Pfam" id="PF17755">
    <property type="entry name" value="UvrA_DNA-bind"/>
    <property type="match status" value="1"/>
</dbReference>
<evidence type="ECO:0000256" key="5">
    <source>
        <dbReference type="ARBA" id="ARBA00022741"/>
    </source>
</evidence>
<dbReference type="InterPro" id="IPR041102">
    <property type="entry name" value="UvrA_inter"/>
</dbReference>
<evidence type="ECO:0000259" key="18">
    <source>
        <dbReference type="PROSITE" id="PS50893"/>
    </source>
</evidence>
<sequence length="962" mass="105063">MSQNEIVVRGAREHNLRNVTVSLPRDRLVVITGLSGSGKSSLAFDTLYAEGQRRYVESLSAYARQFLELMQKPDVDAIEGLSPAISIEQKTTSRNPRSTVGTVTEIHDYMRLLWARVGVPHSPVTGLPIESQTVSQMVDRIMAMEEGTRLYVLAPIARGRKGEFRKELAELARRGFSRVKIDGEIQEISEVPALRKTYKHDIDVVVDRLVVRDGLQTRLADSLETALGVTESEGLVYVEDATTGERTTFSTRFACPVSGFTIAEIEPRLFSFNNPFGACPSCDGLGVRLYFDADLVVPDPEKTLAQGAVAPWVGSGPMPATMGAQALASVAAFFGADVDTPWKELPEEVRETILYGSGTRAIPLSWDDGRRQYRTEKPFEGVIPNIQRRWRDTDSSWVREELSRYQASAPCEACGGYRLKPEALAVRILGQHIGEISELPVARSRAWFQSLEEKLGEKDREIARRILREINERLTFLGDVGLDYLTLARGSGTLSGGESQRIRLASQIGSGLTGVLYVLDEPSIGLHQRDNDRLLGTLRHLRDLGNTVIVVEHDEDAIRSADYLVDMGPGAGIHGGEVVAEGTPADVMANPRSITGQYLTGARSIPVPAERRTGNGKILSVRGARENNLQNVDLDIPLGTFTCVTGVSGGGKSSLVIETLYKALARSLHGAREIPGAHDRIEGVEHIDKIVDIDQSPIGRTPRSNPATYTGAFTAIRDWFAGLPEAKARGYKPGRFSFNVKGGRCEACQGDGVIKIEMHFLPDVYVECDACKGRRYNRETLEVTFRGKSIADVLDMSVEEARTFFSAVPSIRDKMELLCRVGLSYIRLGQRATTLSGGEAQRIKLSKELSRRATGRTLYILDEPTTGLHFEDVRKLLEVLHALVDQGNTVLVIEHNLEVIKTADHIVDLGPEGGSGGGRIVASGTPEEVAACPDSYTGAYLKAVLEARHPGPSAPAASALDA</sequence>
<keyword evidence="10 17" id="KW-0067">ATP-binding</keyword>
<keyword evidence="5 17" id="KW-0547">Nucleotide-binding</keyword>
<protein>
    <recommendedName>
        <fullName evidence="15 17">UvrABC system protein A</fullName>
        <shortName evidence="17">UvrA protein</shortName>
    </recommendedName>
    <alternativeName>
        <fullName evidence="16 17">Excinuclease ABC subunit A</fullName>
    </alternativeName>
</protein>
<keyword evidence="6 17" id="KW-0227">DNA damage</keyword>
<gene>
    <name evidence="17 19" type="primary">uvrA</name>
    <name evidence="19" type="ORF">IHV25_09235</name>
</gene>
<feature type="binding site" evidence="17">
    <location>
        <begin position="646"/>
        <end position="653"/>
    </location>
    <ligand>
        <name>ATP</name>
        <dbReference type="ChEBI" id="CHEBI:30616"/>
    </ligand>
</feature>